<dbReference type="Proteomes" id="UP000295341">
    <property type="component" value="Unassembled WGS sequence"/>
</dbReference>
<dbReference type="EMBL" id="SOBT01000011">
    <property type="protein sequence ID" value="TDU25907.1"/>
    <property type="molecule type" value="Genomic_DNA"/>
</dbReference>
<comment type="caution">
    <text evidence="1">The sequence shown here is derived from an EMBL/GenBank/DDBJ whole genome shotgun (WGS) entry which is preliminary data.</text>
</comment>
<evidence type="ECO:0000313" key="2">
    <source>
        <dbReference type="Proteomes" id="UP000295341"/>
    </source>
</evidence>
<dbReference type="AlphaFoldDB" id="A0A4R7NXK3"/>
<accession>A0A4R7NXK3</accession>
<evidence type="ECO:0000313" key="1">
    <source>
        <dbReference type="EMBL" id="TDU25907.1"/>
    </source>
</evidence>
<proteinExistence type="predicted"/>
<keyword evidence="2" id="KW-1185">Reference proteome</keyword>
<sequence length="294" mass="32532">MPPRRASRSDTLDPAHETTSQVVDPALGVLGLRSSLFLLSVLGDTSVATSFRSARPLSRLAPHTEMASQMLRELAAHGAIVWSSSSDPRRSWIFSAATVQEPEWRLGDALASIEGLSGQLARHTLELARQPAATEELFTVWRELAISEVAGFLGHELGEHRFDEGWALAAVPAFERGLRKLSANQMFYLCWLAVREAASRYLRFPASVHTLSDSLVSYIDQRVDRAISERWALKEWSDYRGRTHSSVAAVFADQVTGLGSDYLGRVPSRERLAGRESMTRATVPGARRARTGFR</sequence>
<reference evidence="1 2" key="1">
    <citation type="submission" date="2019-03" db="EMBL/GenBank/DDBJ databases">
        <title>Genomic Encyclopedia of Type Strains, Phase IV (KMG-IV): sequencing the most valuable type-strain genomes for metagenomic binning, comparative biology and taxonomic classification.</title>
        <authorList>
            <person name="Goeker M."/>
        </authorList>
    </citation>
    <scope>NUCLEOTIDE SEQUENCE [LARGE SCALE GENOMIC DNA]</scope>
    <source>
        <strain evidence="1 2">DSM 26377</strain>
    </source>
</reference>
<organism evidence="1 2">
    <name type="scientific">Panacagrimonas perspica</name>
    <dbReference type="NCBI Taxonomy" id="381431"/>
    <lineage>
        <taxon>Bacteria</taxon>
        <taxon>Pseudomonadati</taxon>
        <taxon>Pseudomonadota</taxon>
        <taxon>Gammaproteobacteria</taxon>
        <taxon>Nevskiales</taxon>
        <taxon>Nevskiaceae</taxon>
        <taxon>Panacagrimonas</taxon>
    </lineage>
</organism>
<protein>
    <submittedName>
        <fullName evidence="1">Uncharacterized protein</fullName>
    </submittedName>
</protein>
<name>A0A4R7NXK3_9GAMM</name>
<gene>
    <name evidence="1" type="ORF">DFR24_4352</name>
</gene>